<dbReference type="PANTHER" id="PTHR11472:SF34">
    <property type="entry name" value="REGULATOR OF TELOMERE ELONGATION HELICASE 1"/>
    <property type="match status" value="1"/>
</dbReference>
<dbReference type="GO" id="GO:0051536">
    <property type="term" value="F:iron-sulfur cluster binding"/>
    <property type="evidence" value="ECO:0007669"/>
    <property type="project" value="UniProtKB-KW"/>
</dbReference>
<dbReference type="FunFam" id="3.40.50.300:FF:000437">
    <property type="entry name" value="ATP-dependent DNA helicase DinG"/>
    <property type="match status" value="1"/>
</dbReference>
<evidence type="ECO:0000313" key="13">
    <source>
        <dbReference type="Proteomes" id="UP000230821"/>
    </source>
</evidence>
<dbReference type="Proteomes" id="UP000230821">
    <property type="component" value="Unassembled WGS sequence"/>
</dbReference>
<evidence type="ECO:0000256" key="10">
    <source>
        <dbReference type="ARBA" id="ARBA00038058"/>
    </source>
</evidence>
<evidence type="ECO:0000259" key="11">
    <source>
        <dbReference type="PROSITE" id="PS51193"/>
    </source>
</evidence>
<dbReference type="GO" id="GO:0005524">
    <property type="term" value="F:ATP binding"/>
    <property type="evidence" value="ECO:0007669"/>
    <property type="project" value="UniProtKB-KW"/>
</dbReference>
<proteinExistence type="inferred from homology"/>
<comment type="similarity">
    <text evidence="10">Belongs to the helicase family. DinG subfamily.</text>
</comment>
<name>A0A2G6KKV4_9BACT</name>
<dbReference type="Pfam" id="PF00270">
    <property type="entry name" value="DEAD"/>
    <property type="match status" value="1"/>
</dbReference>
<dbReference type="InterPro" id="IPR010614">
    <property type="entry name" value="RAD3-like_helicase_DEAD"/>
</dbReference>
<keyword evidence="9" id="KW-0413">Isomerase</keyword>
<evidence type="ECO:0000256" key="7">
    <source>
        <dbReference type="ARBA" id="ARBA00023014"/>
    </source>
</evidence>
<dbReference type="Pfam" id="PF06733">
    <property type="entry name" value="DEAD_2"/>
    <property type="match status" value="1"/>
</dbReference>
<dbReference type="GO" id="GO:0006281">
    <property type="term" value="P:DNA repair"/>
    <property type="evidence" value="ECO:0007669"/>
    <property type="project" value="TreeGrafter"/>
</dbReference>
<evidence type="ECO:0000256" key="9">
    <source>
        <dbReference type="ARBA" id="ARBA00023235"/>
    </source>
</evidence>
<dbReference type="PROSITE" id="PS51193">
    <property type="entry name" value="HELICASE_ATP_BIND_2"/>
    <property type="match status" value="1"/>
</dbReference>
<dbReference type="AlphaFoldDB" id="A0A2G6KKV4"/>
<evidence type="ECO:0000256" key="1">
    <source>
        <dbReference type="ARBA" id="ARBA00022723"/>
    </source>
</evidence>
<evidence type="ECO:0000256" key="2">
    <source>
        <dbReference type="ARBA" id="ARBA00022741"/>
    </source>
</evidence>
<dbReference type="SUPFAM" id="SSF52540">
    <property type="entry name" value="P-loop containing nucleoside triphosphate hydrolases"/>
    <property type="match status" value="2"/>
</dbReference>
<reference evidence="12 13" key="1">
    <citation type="submission" date="2017-10" db="EMBL/GenBank/DDBJ databases">
        <title>Novel microbial diversity and functional potential in the marine mammal oral microbiome.</title>
        <authorList>
            <person name="Dudek N.K."/>
            <person name="Sun C.L."/>
            <person name="Burstein D."/>
            <person name="Kantor R.S."/>
            <person name="Aliaga Goltsman D.S."/>
            <person name="Bik E.M."/>
            <person name="Thomas B.C."/>
            <person name="Banfield J.F."/>
            <person name="Relman D.A."/>
        </authorList>
    </citation>
    <scope>NUCLEOTIDE SEQUENCE [LARGE SCALE GENOMIC DNA]</scope>
    <source>
        <strain evidence="12">DOLJORAL78_47_16</strain>
    </source>
</reference>
<protein>
    <submittedName>
        <fullName evidence="12">Helicase</fullName>
    </submittedName>
</protein>
<evidence type="ECO:0000256" key="6">
    <source>
        <dbReference type="ARBA" id="ARBA00023004"/>
    </source>
</evidence>
<dbReference type="InterPro" id="IPR014013">
    <property type="entry name" value="Helic_SF1/SF2_ATP-bd_DinG/Rad3"/>
</dbReference>
<dbReference type="InterPro" id="IPR006555">
    <property type="entry name" value="ATP-dep_Helicase_C"/>
</dbReference>
<keyword evidence="6" id="KW-0408">Iron</keyword>
<keyword evidence="8" id="KW-0238">DNA-binding</keyword>
<dbReference type="InterPro" id="IPR027417">
    <property type="entry name" value="P-loop_NTPase"/>
</dbReference>
<keyword evidence="2" id="KW-0547">Nucleotide-binding</keyword>
<dbReference type="SMART" id="SM00491">
    <property type="entry name" value="HELICc2"/>
    <property type="match status" value="1"/>
</dbReference>
<evidence type="ECO:0000313" key="12">
    <source>
        <dbReference type="EMBL" id="PIE36298.1"/>
    </source>
</evidence>
<dbReference type="InterPro" id="IPR011545">
    <property type="entry name" value="DEAD/DEAH_box_helicase_dom"/>
</dbReference>
<dbReference type="EMBL" id="PDSK01000020">
    <property type="protein sequence ID" value="PIE36298.1"/>
    <property type="molecule type" value="Genomic_DNA"/>
</dbReference>
<dbReference type="Gene3D" id="3.40.50.300">
    <property type="entry name" value="P-loop containing nucleotide triphosphate hydrolases"/>
    <property type="match status" value="2"/>
</dbReference>
<keyword evidence="7" id="KW-0411">Iron-sulfur</keyword>
<keyword evidence="1" id="KW-0479">Metal-binding</keyword>
<evidence type="ECO:0000256" key="5">
    <source>
        <dbReference type="ARBA" id="ARBA00022840"/>
    </source>
</evidence>
<comment type="caution">
    <text evidence="12">The sequence shown here is derived from an EMBL/GenBank/DDBJ whole genome shotgun (WGS) entry which is preliminary data.</text>
</comment>
<dbReference type="GO" id="GO:0016818">
    <property type="term" value="F:hydrolase activity, acting on acid anhydrides, in phosphorus-containing anhydrides"/>
    <property type="evidence" value="ECO:0007669"/>
    <property type="project" value="InterPro"/>
</dbReference>
<keyword evidence="3" id="KW-0378">Hydrolase</keyword>
<dbReference type="GO" id="GO:0046872">
    <property type="term" value="F:metal ion binding"/>
    <property type="evidence" value="ECO:0007669"/>
    <property type="project" value="UniProtKB-KW"/>
</dbReference>
<organism evidence="12 13">
    <name type="scientific">candidate division KSB3 bacterium</name>
    <dbReference type="NCBI Taxonomy" id="2044937"/>
    <lineage>
        <taxon>Bacteria</taxon>
        <taxon>candidate division KSB3</taxon>
    </lineage>
</organism>
<keyword evidence="5" id="KW-0067">ATP-binding</keyword>
<dbReference type="GO" id="GO:0003678">
    <property type="term" value="F:DNA helicase activity"/>
    <property type="evidence" value="ECO:0007669"/>
    <property type="project" value="InterPro"/>
</dbReference>
<evidence type="ECO:0000256" key="8">
    <source>
        <dbReference type="ARBA" id="ARBA00023125"/>
    </source>
</evidence>
<dbReference type="InterPro" id="IPR045028">
    <property type="entry name" value="DinG/Rad3-like"/>
</dbReference>
<evidence type="ECO:0000256" key="3">
    <source>
        <dbReference type="ARBA" id="ARBA00022801"/>
    </source>
</evidence>
<sequence length="740" mass="84151">MKPYSLSNIHTIFTQDGLLAKTLPYYEHRQGQVEMSRAIAEAFHQHQHLIVEAGTGVGKTLSYLLPALFSGTKTVVSTGTKNLQEQLFFKDIPYLKKHVSNHFQAVYMKGRANYLCLKRLDLFRQQALFQDTDDVDIFQQIQEWAQTTKTGDRSEIRGMPDSYGPWRDVCCTRETCTGSQCEFYKPCFLFKMKREADEADLVIVNHHLFFADLAIKGLGMGGVIPDYEAVIFDEAHLLESVATSYFSVSVNSYQAEDLSQDVLRELLSAKVPAETINRTLQTLQQLSQRLFRCFEPQPPSRYRLKEGSVDNDVAKIGPDVANILLMLISQLRGIKDCPEEIKALADRTEEMKNSLEFVLNRNEPGYVYWCEPQGRAIFLHASPIDISEDMQRNIFQQVSRIVLTSATLSTGNSFDFVKERLGIEQPVELIVDSPFDYEQQAVLYLPQWMPEPNSPDFTAFVASEVVQVLEKSQGRAFLLFTSYRNMDDVYERLKHKLPYKLLKQGEKSRNALLDDFKKDVHSVLFATSSFWQGVDVQGDALSCVIIDKLPFASPSEPIVEARIENLRNRNENPFMSYQVPSAVITLKQGLGRLIRSKQDKGILCILDNRLLTKQYGRVFLESLPRFPIVRDVKDIIFTSFRSVRSSKNGKIRKKDQSAPYSAQAAEVRSCPSSNSEWESALEGKDLMSASHYSMYDVFAEDELILHEGFGHGVVTAVHPEGKIEVLFKSGRKMLIHDQVI</sequence>
<dbReference type="Pfam" id="PF13307">
    <property type="entry name" value="Helicase_C_2"/>
    <property type="match status" value="1"/>
</dbReference>
<evidence type="ECO:0000256" key="4">
    <source>
        <dbReference type="ARBA" id="ARBA00022806"/>
    </source>
</evidence>
<feature type="domain" description="Helicase ATP-binding" evidence="11">
    <location>
        <begin position="18"/>
        <end position="290"/>
    </location>
</feature>
<gene>
    <name evidence="12" type="ORF">CSA56_00575</name>
</gene>
<dbReference type="GO" id="GO:0003677">
    <property type="term" value="F:DNA binding"/>
    <property type="evidence" value="ECO:0007669"/>
    <property type="project" value="UniProtKB-KW"/>
</dbReference>
<accession>A0A2G6KKV4</accession>
<dbReference type="PANTHER" id="PTHR11472">
    <property type="entry name" value="DNA REPAIR DEAD HELICASE RAD3/XP-D SUBFAMILY MEMBER"/>
    <property type="match status" value="1"/>
</dbReference>
<keyword evidence="4 12" id="KW-0347">Helicase</keyword>